<keyword evidence="11" id="KW-1185">Reference proteome</keyword>
<dbReference type="AlphaFoldDB" id="A0A1H7HAU7"/>
<sequence>MNLTINTVTVTFFALVLSGCALSPNSDKAKTQGHNRYTITDSYLSSTMVKAGEQNTNTQTNSSENSKTAIAGEQMQSLKPLAREDINLRKTQQLAAAFPDQPSLTVAVDNMPLQSFLHYAFGELLQVNYIIDKSAQSSAENITLNIAQKISQRRLMALTNDLLISHGLSLQYNDDLYFIHKVEKNKKGQNVVTAVGRELDSVPMTSQEILQIVPLKFGVKISIERALRTLVGVQISTDLDQSALFLQGKREDILRSLEFIHLLDAPANRGKNIGLISLTYITSAEFTKQVKLLLENEGVPVAIDQAAGKNLVMVPIEQVGAIAVFAANKAMLERVRYWAKLIDKPLQSLSKQYFMYHPQYARASDLGDSLSALFGGTSAARKSSNASNKTTTSSTGVAPSAQRNTGVSNENMTLVVDERANALIFYTSGSEYQSLLPLIKKLDVMPRQVLLDITIAEVTLSDEFKHGVEWAIESGDAVFSTKGAFGVTGIGGFSLALNGIDGELNANFISTNNLVKVLSNPSLLVRDGVSATINVGSDISVVGQTTADPINGERQTTSSEYRKTGVDITVTPSINAQGIVIMEVNQSISNTVPNSSGAGGNPDIFERSLKTEVVAQSGQTIILGGLISENVNQNDKKTPWLADVPLLGALFQASGDSNNRTELVMLITPKVIDRTDQWQELTESFKQKMEYIGFAEQTPKQ</sequence>
<dbReference type="InterPro" id="IPR004846">
    <property type="entry name" value="T2SS/T3SS_dom"/>
</dbReference>
<keyword evidence="2 7" id="KW-0732">Signal</keyword>
<dbReference type="Pfam" id="PF03958">
    <property type="entry name" value="Secretin_N"/>
    <property type="match status" value="1"/>
</dbReference>
<evidence type="ECO:0000256" key="3">
    <source>
        <dbReference type="ARBA" id="ARBA00023136"/>
    </source>
</evidence>
<name>A0A1H7HAU7_9GAMM</name>
<evidence type="ECO:0000259" key="8">
    <source>
        <dbReference type="Pfam" id="PF00263"/>
    </source>
</evidence>
<evidence type="ECO:0000259" key="9">
    <source>
        <dbReference type="Pfam" id="PF03958"/>
    </source>
</evidence>
<evidence type="ECO:0000256" key="2">
    <source>
        <dbReference type="ARBA" id="ARBA00022729"/>
    </source>
</evidence>
<comment type="subcellular location">
    <subcellularLocation>
        <location evidence="5">Cell outer membrane</location>
    </subcellularLocation>
    <subcellularLocation>
        <location evidence="1">Membrane</location>
    </subcellularLocation>
</comment>
<organism evidence="10 11">
    <name type="scientific">Colwellia chukchiensis</name>
    <dbReference type="NCBI Taxonomy" id="641665"/>
    <lineage>
        <taxon>Bacteria</taxon>
        <taxon>Pseudomonadati</taxon>
        <taxon>Pseudomonadota</taxon>
        <taxon>Gammaproteobacteria</taxon>
        <taxon>Alteromonadales</taxon>
        <taxon>Colwelliaceae</taxon>
        <taxon>Colwellia</taxon>
    </lineage>
</organism>
<feature type="compositionally biased region" description="Low complexity" evidence="6">
    <location>
        <begin position="380"/>
        <end position="395"/>
    </location>
</feature>
<feature type="signal peptide" evidence="7">
    <location>
        <begin position="1"/>
        <end position="29"/>
    </location>
</feature>
<dbReference type="InterPro" id="IPR001775">
    <property type="entry name" value="GspD/PilQ"/>
</dbReference>
<evidence type="ECO:0000256" key="6">
    <source>
        <dbReference type="SAM" id="MobiDB-lite"/>
    </source>
</evidence>
<dbReference type="GO" id="GO:0015627">
    <property type="term" value="C:type II protein secretion system complex"/>
    <property type="evidence" value="ECO:0007669"/>
    <property type="project" value="TreeGrafter"/>
</dbReference>
<dbReference type="InterPro" id="IPR038591">
    <property type="entry name" value="NolW-like_sf"/>
</dbReference>
<dbReference type="Pfam" id="PF00263">
    <property type="entry name" value="Secretin"/>
    <property type="match status" value="1"/>
</dbReference>
<keyword evidence="3" id="KW-0472">Membrane</keyword>
<evidence type="ECO:0000256" key="1">
    <source>
        <dbReference type="ARBA" id="ARBA00004370"/>
    </source>
</evidence>
<dbReference type="EMBL" id="FOBI01000001">
    <property type="protein sequence ID" value="SEK46897.1"/>
    <property type="molecule type" value="Genomic_DNA"/>
</dbReference>
<comment type="similarity">
    <text evidence="4">Belongs to the bacterial secretin family.</text>
</comment>
<dbReference type="Gene3D" id="3.30.1370.120">
    <property type="match status" value="2"/>
</dbReference>
<dbReference type="InterPro" id="IPR050810">
    <property type="entry name" value="Bact_Secretion_Sys_Channel"/>
</dbReference>
<reference evidence="11" key="1">
    <citation type="submission" date="2016-10" db="EMBL/GenBank/DDBJ databases">
        <authorList>
            <person name="Varghese N."/>
            <person name="Submissions S."/>
        </authorList>
    </citation>
    <scope>NUCLEOTIDE SEQUENCE [LARGE SCALE GENOMIC DNA]</scope>
    <source>
        <strain evidence="11">CGMCC 1.9127</strain>
    </source>
</reference>
<evidence type="ECO:0000256" key="4">
    <source>
        <dbReference type="RuleBase" id="RU004003"/>
    </source>
</evidence>
<protein>
    <submittedName>
        <fullName evidence="10">General secretion pathway protein D</fullName>
    </submittedName>
</protein>
<dbReference type="OrthoDB" id="9779724at2"/>
<dbReference type="RefSeq" id="WP_085282489.1">
    <property type="nucleotide sequence ID" value="NZ_FOBI01000001.1"/>
</dbReference>
<dbReference type="PRINTS" id="PR00811">
    <property type="entry name" value="BCTERIALGSPD"/>
</dbReference>
<evidence type="ECO:0000313" key="10">
    <source>
        <dbReference type="EMBL" id="SEK46897.1"/>
    </source>
</evidence>
<dbReference type="PANTHER" id="PTHR30332">
    <property type="entry name" value="PROBABLE GENERAL SECRETION PATHWAY PROTEIN D"/>
    <property type="match status" value="1"/>
</dbReference>
<feature type="region of interest" description="Disordered" evidence="6">
    <location>
        <begin position="380"/>
        <end position="405"/>
    </location>
</feature>
<dbReference type="InterPro" id="IPR005644">
    <property type="entry name" value="NolW-like"/>
</dbReference>
<gene>
    <name evidence="10" type="ORF">SAMN05216262_101432</name>
</gene>
<feature type="domain" description="Type II/III secretion system secretin-like" evidence="8">
    <location>
        <begin position="509"/>
        <end position="673"/>
    </location>
</feature>
<dbReference type="Proteomes" id="UP000199297">
    <property type="component" value="Unassembled WGS sequence"/>
</dbReference>
<evidence type="ECO:0000256" key="7">
    <source>
        <dbReference type="SAM" id="SignalP"/>
    </source>
</evidence>
<proteinExistence type="inferred from homology"/>
<accession>A0A1H7HAU7</accession>
<keyword evidence="5" id="KW-0813">Transport</keyword>
<feature type="chain" id="PRO_5011605095" evidence="7">
    <location>
        <begin position="30"/>
        <end position="701"/>
    </location>
</feature>
<dbReference type="GO" id="GO:0009306">
    <property type="term" value="P:protein secretion"/>
    <property type="evidence" value="ECO:0007669"/>
    <property type="project" value="InterPro"/>
</dbReference>
<dbReference type="STRING" id="641665.GCA_002104455_00273"/>
<evidence type="ECO:0000313" key="11">
    <source>
        <dbReference type="Proteomes" id="UP000199297"/>
    </source>
</evidence>
<dbReference type="PANTHER" id="PTHR30332:SF25">
    <property type="entry name" value="SECRETIN XPSD"/>
    <property type="match status" value="1"/>
</dbReference>
<feature type="domain" description="NolW-like" evidence="9">
    <location>
        <begin position="354"/>
        <end position="448"/>
    </location>
</feature>
<evidence type="ECO:0000256" key="5">
    <source>
        <dbReference type="RuleBase" id="RU004004"/>
    </source>
</evidence>
<dbReference type="GO" id="GO:0009279">
    <property type="term" value="C:cell outer membrane"/>
    <property type="evidence" value="ECO:0007669"/>
    <property type="project" value="UniProtKB-SubCell"/>
</dbReference>